<evidence type="ECO:0000313" key="4">
    <source>
        <dbReference type="EMBL" id="CZF77879.1"/>
    </source>
</evidence>
<proteinExistence type="predicted"/>
<evidence type="ECO:0000256" key="2">
    <source>
        <dbReference type="PROSITE-ProRule" id="PRU00703"/>
    </source>
</evidence>
<dbReference type="SMART" id="SM00116">
    <property type="entry name" value="CBS"/>
    <property type="match status" value="2"/>
</dbReference>
<gene>
    <name evidence="4" type="ORF">GCE9029_00485</name>
</gene>
<dbReference type="STRING" id="1796497.GCE9029_00485"/>
<sequence length="153" mass="17266">MRKVDTMPGKVSDYMTRKLVTISPDMGVREAYFLMRDKDIRHLPVVENDELVGIISDRQLRRPNWADEAPDIEHPYLLSDDLNVGDVMVTDVITCHTYETLSKANQKVLDHNVGALPVLDKTENLVGILSAVDLLAALQDILKREKSLKKARA</sequence>
<dbReference type="CDD" id="cd04584">
    <property type="entry name" value="CBS_pair_AcuB_like"/>
    <property type="match status" value="1"/>
</dbReference>
<dbReference type="PROSITE" id="PS51371">
    <property type="entry name" value="CBS"/>
    <property type="match status" value="2"/>
</dbReference>
<feature type="domain" description="CBS" evidence="3">
    <location>
        <begin position="15"/>
        <end position="72"/>
    </location>
</feature>
<dbReference type="PANTHER" id="PTHR43080">
    <property type="entry name" value="CBS DOMAIN-CONTAINING PROTEIN CBSX3, MITOCHONDRIAL"/>
    <property type="match status" value="1"/>
</dbReference>
<name>A0A128ETH3_9GAMM</name>
<dbReference type="InterPro" id="IPR046342">
    <property type="entry name" value="CBS_dom_sf"/>
</dbReference>
<organism evidence="4 5">
    <name type="scientific">Grimontia celer</name>
    <dbReference type="NCBI Taxonomy" id="1796497"/>
    <lineage>
        <taxon>Bacteria</taxon>
        <taxon>Pseudomonadati</taxon>
        <taxon>Pseudomonadota</taxon>
        <taxon>Gammaproteobacteria</taxon>
        <taxon>Vibrionales</taxon>
        <taxon>Vibrionaceae</taxon>
        <taxon>Grimontia</taxon>
    </lineage>
</organism>
<dbReference type="SUPFAM" id="SSF54631">
    <property type="entry name" value="CBS-domain pair"/>
    <property type="match status" value="1"/>
</dbReference>
<dbReference type="InterPro" id="IPR000644">
    <property type="entry name" value="CBS_dom"/>
</dbReference>
<dbReference type="EMBL" id="FIZX01000001">
    <property type="protein sequence ID" value="CZF77879.1"/>
    <property type="molecule type" value="Genomic_DNA"/>
</dbReference>
<reference evidence="5" key="1">
    <citation type="submission" date="2016-02" db="EMBL/GenBank/DDBJ databases">
        <authorList>
            <person name="Rodrigo-Torres Lidia"/>
            <person name="Arahal R.David."/>
        </authorList>
    </citation>
    <scope>NUCLEOTIDE SEQUENCE [LARGE SCALE GENOMIC DNA]</scope>
    <source>
        <strain evidence="5">CECT 9029</strain>
    </source>
</reference>
<dbReference type="Gene3D" id="3.10.580.10">
    <property type="entry name" value="CBS-domain"/>
    <property type="match status" value="1"/>
</dbReference>
<dbReference type="PANTHER" id="PTHR43080:SF2">
    <property type="entry name" value="CBS DOMAIN-CONTAINING PROTEIN"/>
    <property type="match status" value="1"/>
</dbReference>
<evidence type="ECO:0000256" key="1">
    <source>
        <dbReference type="ARBA" id="ARBA00023122"/>
    </source>
</evidence>
<protein>
    <submittedName>
        <fullName evidence="4">Inosine 5'-monophosphate dehydrogenase</fullName>
    </submittedName>
</protein>
<evidence type="ECO:0000259" key="3">
    <source>
        <dbReference type="PROSITE" id="PS51371"/>
    </source>
</evidence>
<dbReference type="AlphaFoldDB" id="A0A128ETH3"/>
<keyword evidence="5" id="KW-1185">Reference proteome</keyword>
<dbReference type="Pfam" id="PF00571">
    <property type="entry name" value="CBS"/>
    <property type="match status" value="2"/>
</dbReference>
<dbReference type="InterPro" id="IPR051257">
    <property type="entry name" value="Diverse_CBS-Domain"/>
</dbReference>
<accession>A0A128ETH3</accession>
<feature type="domain" description="CBS" evidence="3">
    <location>
        <begin position="88"/>
        <end position="144"/>
    </location>
</feature>
<evidence type="ECO:0000313" key="5">
    <source>
        <dbReference type="Proteomes" id="UP000071641"/>
    </source>
</evidence>
<keyword evidence="1 2" id="KW-0129">CBS domain</keyword>
<dbReference type="Proteomes" id="UP000071641">
    <property type="component" value="Unassembled WGS sequence"/>
</dbReference>